<feature type="domain" description="PASTA" evidence="2">
    <location>
        <begin position="183"/>
        <end position="250"/>
    </location>
</feature>
<keyword evidence="1" id="KW-1133">Transmembrane helix</keyword>
<gene>
    <name evidence="3" type="ORF">NU887_20205</name>
</gene>
<evidence type="ECO:0000313" key="4">
    <source>
        <dbReference type="Proteomes" id="UP001142175"/>
    </source>
</evidence>
<sequence length="258" mass="28253">MGNTKDSIKKIAIHLGLVFLTITILSFIFLKIYLPSYTNHGQTVTVPNLEGFEVGELEKFLSDRDLTYEVNIDSGYSVEAKPFSVLKQNPGPDSKVKKGRKIYVTLNARNAPLIKMPNLVNSLLKNAQEILGNIGLVRGEIIYVPDIGINVVLEQKYRGRNIDEGFEIPKGSQIDLVVGDGLGNQILEVPSLTGLDEIDAEFLIIGSGLRMGNINYVETDSVAPGIIIRQMPPAGVSVKTGEPIEIWISEGKKGTNNF</sequence>
<evidence type="ECO:0000256" key="1">
    <source>
        <dbReference type="SAM" id="Phobius"/>
    </source>
</evidence>
<dbReference type="Pfam" id="PF03793">
    <property type="entry name" value="PASTA"/>
    <property type="match status" value="2"/>
</dbReference>
<dbReference type="AlphaFoldDB" id="A0A9X2PBU6"/>
<keyword evidence="1" id="KW-0472">Membrane</keyword>
<dbReference type="CDD" id="cd06577">
    <property type="entry name" value="PASTA_pknB"/>
    <property type="match status" value="3"/>
</dbReference>
<dbReference type="PROSITE" id="PS51178">
    <property type="entry name" value="PASTA"/>
    <property type="match status" value="3"/>
</dbReference>
<evidence type="ECO:0000313" key="3">
    <source>
        <dbReference type="EMBL" id="MCR9017370.1"/>
    </source>
</evidence>
<dbReference type="RefSeq" id="WP_258425206.1">
    <property type="nucleotide sequence ID" value="NZ_JANAEZ010000003.1"/>
</dbReference>
<dbReference type="Proteomes" id="UP001142175">
    <property type="component" value="Unassembled WGS sequence"/>
</dbReference>
<comment type="caution">
    <text evidence="3">The sequence shown here is derived from an EMBL/GenBank/DDBJ whole genome shotgun (WGS) entry which is preliminary data.</text>
</comment>
<dbReference type="Gene3D" id="3.30.10.20">
    <property type="match status" value="3"/>
</dbReference>
<proteinExistence type="predicted"/>
<dbReference type="EMBL" id="JANSUY010000029">
    <property type="protein sequence ID" value="MCR9017370.1"/>
    <property type="molecule type" value="Genomic_DNA"/>
</dbReference>
<keyword evidence="4" id="KW-1185">Reference proteome</keyword>
<protein>
    <submittedName>
        <fullName evidence="3">PASTA domain-containing protein</fullName>
    </submittedName>
</protein>
<organism evidence="3 4">
    <name type="scientific">Aquiflexum gelatinilyticum</name>
    <dbReference type="NCBI Taxonomy" id="2961943"/>
    <lineage>
        <taxon>Bacteria</taxon>
        <taxon>Pseudomonadati</taxon>
        <taxon>Bacteroidota</taxon>
        <taxon>Cytophagia</taxon>
        <taxon>Cytophagales</taxon>
        <taxon>Cyclobacteriaceae</taxon>
        <taxon>Aquiflexum</taxon>
    </lineage>
</organism>
<feature type="domain" description="PASTA" evidence="2">
    <location>
        <begin position="41"/>
        <end position="108"/>
    </location>
</feature>
<dbReference type="SMART" id="SM00740">
    <property type="entry name" value="PASTA"/>
    <property type="match status" value="3"/>
</dbReference>
<feature type="domain" description="PASTA" evidence="2">
    <location>
        <begin position="110"/>
        <end position="180"/>
    </location>
</feature>
<keyword evidence="1" id="KW-0812">Transmembrane</keyword>
<name>A0A9X2PBU6_9BACT</name>
<dbReference type="InterPro" id="IPR005543">
    <property type="entry name" value="PASTA_dom"/>
</dbReference>
<reference evidence="3" key="1">
    <citation type="submission" date="2022-08" db="EMBL/GenBank/DDBJ databases">
        <authorList>
            <person name="Zhang D."/>
        </authorList>
    </citation>
    <scope>NUCLEOTIDE SEQUENCE</scope>
    <source>
        <strain evidence="3">XJ19-11</strain>
    </source>
</reference>
<feature type="transmembrane region" description="Helical" evidence="1">
    <location>
        <begin position="12"/>
        <end position="34"/>
    </location>
</feature>
<dbReference type="SUPFAM" id="SSF54184">
    <property type="entry name" value="Penicillin-binding protein 2x (pbp-2x), c-terminal domain"/>
    <property type="match status" value="1"/>
</dbReference>
<evidence type="ECO:0000259" key="2">
    <source>
        <dbReference type="PROSITE" id="PS51178"/>
    </source>
</evidence>
<accession>A0A9X2PBU6</accession>